<comment type="caution">
    <text evidence="2">The sequence shown here is derived from an EMBL/GenBank/DDBJ whole genome shotgun (WGS) entry which is preliminary data.</text>
</comment>
<dbReference type="EMBL" id="JAGPYM010000034">
    <property type="protein sequence ID" value="KAH6876640.1"/>
    <property type="molecule type" value="Genomic_DNA"/>
</dbReference>
<evidence type="ECO:0000313" key="3">
    <source>
        <dbReference type="Proteomes" id="UP000777438"/>
    </source>
</evidence>
<name>A0A9P9AM12_9HYPO</name>
<accession>A0A9P9AM12</accession>
<proteinExistence type="predicted"/>
<dbReference type="AlphaFoldDB" id="A0A9P9AM12"/>
<organism evidence="2 3">
    <name type="scientific">Thelonectria olida</name>
    <dbReference type="NCBI Taxonomy" id="1576542"/>
    <lineage>
        <taxon>Eukaryota</taxon>
        <taxon>Fungi</taxon>
        <taxon>Dikarya</taxon>
        <taxon>Ascomycota</taxon>
        <taxon>Pezizomycotina</taxon>
        <taxon>Sordariomycetes</taxon>
        <taxon>Hypocreomycetidae</taxon>
        <taxon>Hypocreales</taxon>
        <taxon>Nectriaceae</taxon>
        <taxon>Thelonectria</taxon>
    </lineage>
</organism>
<keyword evidence="3" id="KW-1185">Reference proteome</keyword>
<protein>
    <submittedName>
        <fullName evidence="2">Uncharacterized protein</fullName>
    </submittedName>
</protein>
<gene>
    <name evidence="2" type="ORF">B0T10DRAFT_465219</name>
</gene>
<feature type="region of interest" description="Disordered" evidence="1">
    <location>
        <begin position="36"/>
        <end position="58"/>
    </location>
</feature>
<evidence type="ECO:0000313" key="2">
    <source>
        <dbReference type="EMBL" id="KAH6876640.1"/>
    </source>
</evidence>
<dbReference type="Proteomes" id="UP000777438">
    <property type="component" value="Unassembled WGS sequence"/>
</dbReference>
<evidence type="ECO:0000256" key="1">
    <source>
        <dbReference type="SAM" id="MobiDB-lite"/>
    </source>
</evidence>
<sequence length="277" mass="30898">MDRLASVTKDYGVNQHVQIQQRGLVGISYNTQESLESSEDSLSERCPAKGGGPYTHQYRRNTSYTQRFKLQKAMFPRQLDVLYLFPLRVIGKTRITSNMNEMIPASHRIILFCQLPLVGQQQHFLESHQEDDLAVNSHHHLPTCTHEIAEQIAGSGVAPQRIDCGLETRGGNSLSSLNEVYLLHYGITTDVIILHSSNDTNASGIRGSRNFPVDPRVSALDIPAKVPPPSRRRSWVRAKFIDDNVTPFSAGTDAIPILRGWPIERFDADLATPGSLD</sequence>
<reference evidence="2 3" key="1">
    <citation type="journal article" date="2021" name="Nat. Commun.">
        <title>Genetic determinants of endophytism in the Arabidopsis root mycobiome.</title>
        <authorList>
            <person name="Mesny F."/>
            <person name="Miyauchi S."/>
            <person name="Thiergart T."/>
            <person name="Pickel B."/>
            <person name="Atanasova L."/>
            <person name="Karlsson M."/>
            <person name="Huettel B."/>
            <person name="Barry K.W."/>
            <person name="Haridas S."/>
            <person name="Chen C."/>
            <person name="Bauer D."/>
            <person name="Andreopoulos W."/>
            <person name="Pangilinan J."/>
            <person name="LaButti K."/>
            <person name="Riley R."/>
            <person name="Lipzen A."/>
            <person name="Clum A."/>
            <person name="Drula E."/>
            <person name="Henrissat B."/>
            <person name="Kohler A."/>
            <person name="Grigoriev I.V."/>
            <person name="Martin F.M."/>
            <person name="Hacquard S."/>
        </authorList>
    </citation>
    <scope>NUCLEOTIDE SEQUENCE [LARGE SCALE GENOMIC DNA]</scope>
    <source>
        <strain evidence="2 3">MPI-CAGE-CH-0241</strain>
    </source>
</reference>